<evidence type="ECO:0008006" key="2">
    <source>
        <dbReference type="Google" id="ProtNLM"/>
    </source>
</evidence>
<dbReference type="EMBL" id="BARS01055212">
    <property type="protein sequence ID" value="GAG43629.1"/>
    <property type="molecule type" value="Genomic_DNA"/>
</dbReference>
<dbReference type="Pfam" id="PF12831">
    <property type="entry name" value="FAD_oxidored"/>
    <property type="match status" value="1"/>
</dbReference>
<organism evidence="1">
    <name type="scientific">marine sediment metagenome</name>
    <dbReference type="NCBI Taxonomy" id="412755"/>
    <lineage>
        <taxon>unclassified sequences</taxon>
        <taxon>metagenomes</taxon>
        <taxon>ecological metagenomes</taxon>
    </lineage>
</organism>
<evidence type="ECO:0000313" key="1">
    <source>
        <dbReference type="EMBL" id="GAG43629.1"/>
    </source>
</evidence>
<reference evidence="1" key="1">
    <citation type="journal article" date="2014" name="Front. Microbiol.">
        <title>High frequency of phylogenetically diverse reductive dehalogenase-homologous genes in deep subseafloor sedimentary metagenomes.</title>
        <authorList>
            <person name="Kawai M."/>
            <person name="Futagami T."/>
            <person name="Toyoda A."/>
            <person name="Takaki Y."/>
            <person name="Nishi S."/>
            <person name="Hori S."/>
            <person name="Arai W."/>
            <person name="Tsubouchi T."/>
            <person name="Morono Y."/>
            <person name="Uchiyama I."/>
            <person name="Ito T."/>
            <person name="Fujiyama A."/>
            <person name="Inagaki F."/>
            <person name="Takami H."/>
        </authorList>
    </citation>
    <scope>NUCLEOTIDE SEQUENCE</scope>
    <source>
        <strain evidence="1">Expedition CK06-06</strain>
    </source>
</reference>
<comment type="caution">
    <text evidence="1">The sequence shown here is derived from an EMBL/GenBank/DDBJ whole genome shotgun (WGS) entry which is preliminary data.</text>
</comment>
<dbReference type="AlphaFoldDB" id="X0XKC8"/>
<accession>X0XKC8</accession>
<name>X0XKC8_9ZZZZ</name>
<feature type="non-terminal residue" evidence="1">
    <location>
        <position position="1"/>
    </location>
</feature>
<sequence>PPCMVTGQAAGVAAALAVKMGIQPRKLDHERVIDELVEQGFSNLGK</sequence>
<proteinExistence type="predicted"/>
<protein>
    <recommendedName>
        <fullName evidence="2">FAD-dependent oxidoreductase</fullName>
    </recommendedName>
</protein>
<gene>
    <name evidence="1" type="ORF">S01H1_81574</name>
</gene>